<accession>A0ABR2ANZ6</accession>
<evidence type="ECO:0000313" key="4">
    <source>
        <dbReference type="EMBL" id="KAK8495531.1"/>
    </source>
</evidence>
<proteinExistence type="inferred from homology"/>
<evidence type="ECO:0000313" key="5">
    <source>
        <dbReference type="Proteomes" id="UP001472677"/>
    </source>
</evidence>
<evidence type="ECO:0000256" key="1">
    <source>
        <dbReference type="ARBA" id="ARBA00009861"/>
    </source>
</evidence>
<keyword evidence="2" id="KW-0808">Transferase</keyword>
<comment type="caution">
    <text evidence="4">The sequence shown here is derived from an EMBL/GenBank/DDBJ whole genome shotgun (WGS) entry which is preliminary data.</text>
</comment>
<evidence type="ECO:0000256" key="2">
    <source>
        <dbReference type="ARBA" id="ARBA00022679"/>
    </source>
</evidence>
<gene>
    <name evidence="4" type="ORF">V6N12_066091</name>
</gene>
<evidence type="ECO:0000256" key="3">
    <source>
        <dbReference type="ARBA" id="ARBA00023315"/>
    </source>
</evidence>
<sequence>MEVRITSKQMIKPSSSKLHLLKPFKLSLLDQLSPRLYTPFYPVAGRLKNNLFISDYDAGVPYVETRVKCRLSDLTERTRELQQELNQLLPCRPFCYIHDSDSTAPPLAVQVNVFDCGGIALAFCLVHKIIDGSTIQAFIKSWTAFSRGSDGEIPNPGLLEASSRLFPPLESVPETPNVKSLLLNGGRRKTTRSFVFDADAIATLVFKAESKSLEHPSRVLALSAFVWKHAILASGSVSGSTKPAFLLQPVNIRRRMKPQLPDYSIGNLYLMAVAAFNPTGKDIDLPELSYLVRQAVKTVSNDSQDVLQLFKTTREQLSQLVEMVSKGNAEFFILSSWLNTFDGNIDFGWGKPSLSSIPGVDGHNRELCNLIILKNARQYDAIEVWVTLSDKETTFLEQDAEFLAFVSPTPYLGTNKI</sequence>
<organism evidence="4 5">
    <name type="scientific">Hibiscus sabdariffa</name>
    <name type="common">roselle</name>
    <dbReference type="NCBI Taxonomy" id="183260"/>
    <lineage>
        <taxon>Eukaryota</taxon>
        <taxon>Viridiplantae</taxon>
        <taxon>Streptophyta</taxon>
        <taxon>Embryophyta</taxon>
        <taxon>Tracheophyta</taxon>
        <taxon>Spermatophyta</taxon>
        <taxon>Magnoliopsida</taxon>
        <taxon>eudicotyledons</taxon>
        <taxon>Gunneridae</taxon>
        <taxon>Pentapetalae</taxon>
        <taxon>rosids</taxon>
        <taxon>malvids</taxon>
        <taxon>Malvales</taxon>
        <taxon>Malvaceae</taxon>
        <taxon>Malvoideae</taxon>
        <taxon>Hibiscus</taxon>
    </lineage>
</organism>
<dbReference type="InterPro" id="IPR023213">
    <property type="entry name" value="CAT-like_dom_sf"/>
</dbReference>
<protein>
    <submittedName>
        <fullName evidence="4">Uncharacterized protein</fullName>
    </submittedName>
</protein>
<comment type="similarity">
    <text evidence="1">Belongs to the plant acyltransferase family.</text>
</comment>
<dbReference type="PANTHER" id="PTHR31623">
    <property type="entry name" value="F21J9.9"/>
    <property type="match status" value="1"/>
</dbReference>
<dbReference type="PANTHER" id="PTHR31623:SF36">
    <property type="entry name" value="STEMMADENINE O-ACETYLTRANSFERASE-LIKE"/>
    <property type="match status" value="1"/>
</dbReference>
<keyword evidence="5" id="KW-1185">Reference proteome</keyword>
<dbReference type="EMBL" id="JBBPBM010000425">
    <property type="protein sequence ID" value="KAK8495531.1"/>
    <property type="molecule type" value="Genomic_DNA"/>
</dbReference>
<reference evidence="4 5" key="1">
    <citation type="journal article" date="2024" name="G3 (Bethesda)">
        <title>Genome assembly of Hibiscus sabdariffa L. provides insights into metabolisms of medicinal natural products.</title>
        <authorList>
            <person name="Kim T."/>
        </authorList>
    </citation>
    <scope>NUCLEOTIDE SEQUENCE [LARGE SCALE GENOMIC DNA]</scope>
    <source>
        <strain evidence="4">TK-2024</strain>
        <tissue evidence="4">Old leaves</tissue>
    </source>
</reference>
<dbReference type="Pfam" id="PF02458">
    <property type="entry name" value="Transferase"/>
    <property type="match status" value="1"/>
</dbReference>
<name>A0ABR2ANZ6_9ROSI</name>
<dbReference type="Proteomes" id="UP001472677">
    <property type="component" value="Unassembled WGS sequence"/>
</dbReference>
<dbReference type="Gene3D" id="3.30.559.10">
    <property type="entry name" value="Chloramphenicol acetyltransferase-like domain"/>
    <property type="match status" value="3"/>
</dbReference>
<keyword evidence="3" id="KW-0012">Acyltransferase</keyword>